<sequence length="125" mass="14430">MDQKQKLPSSSKVYGIGVEQRFEEDNQRCVTRSEVYALVREVINKRKHDNSVNNVCAHIFESGFADQLEYIRANIDKVLIIIGGQQTQHCKRLTAHVEKLNQIFNLNANLEQEYRTAAGKYDSHH</sequence>
<accession>A0A410S7U4</accession>
<dbReference type="EMBL" id="MH717816">
    <property type="protein sequence ID" value="QAT90405.1"/>
    <property type="molecule type" value="Genomic_DNA"/>
</dbReference>
<comment type="similarity">
    <text evidence="1">Belongs to the baculoviridae LEF-11 family.</text>
</comment>
<organism evidence="5 6">
    <name type="scientific">Spodoptera exempta nucleopolyhedrovirus</name>
    <dbReference type="NCBI Taxonomy" id="1242863"/>
    <lineage>
        <taxon>Viruses</taxon>
        <taxon>Viruses incertae sedis</taxon>
        <taxon>Naldaviricetes</taxon>
        <taxon>Lefavirales</taxon>
        <taxon>Baculoviridae</taxon>
        <taxon>Alphabaculovirus</taxon>
        <taxon>Alphabaculovirus spexemptae</taxon>
    </lineage>
</organism>
<dbReference type="RefSeq" id="YP_010086537.1">
    <property type="nucleotide sequence ID" value="NC_055455.1"/>
</dbReference>
<dbReference type="InterPro" id="IPR009429">
    <property type="entry name" value="Baculo_LEF-11"/>
</dbReference>
<dbReference type="Proteomes" id="UP000503509">
    <property type="component" value="Genome"/>
</dbReference>
<gene>
    <name evidence="5" type="primary">lef-11</name>
</gene>
<dbReference type="KEGG" id="vg:65101704"/>
<dbReference type="GeneID" id="65101704"/>
<evidence type="ECO:0000313" key="5">
    <source>
        <dbReference type="EMBL" id="QAT90405.1"/>
    </source>
</evidence>
<evidence type="ECO:0000256" key="1">
    <source>
        <dbReference type="ARBA" id="ARBA00008271"/>
    </source>
</evidence>
<name>A0A410S7U4_9ABAC</name>
<reference evidence="5 6" key="1">
    <citation type="submission" date="2018-08" db="EMBL/GenBank/DDBJ databases">
        <title>Sequence analysis of the African armyworm, Spodoptera exempta nucleopolyhedrovirus.</title>
        <authorList>
            <person name="Escasa S.R."/>
            <person name="Mowery J.D."/>
            <person name="Bauchan G.R."/>
            <person name="Harrison R.L."/>
            <person name="Cory J.S."/>
        </authorList>
    </citation>
    <scope>NUCLEOTIDE SEQUENCE [LARGE SCALE GENOMIC DNA]</scope>
    <source>
        <strain evidence="5 6">244.1</strain>
    </source>
</reference>
<keyword evidence="6" id="KW-1185">Reference proteome</keyword>
<dbReference type="GO" id="GO:0006355">
    <property type="term" value="P:regulation of DNA-templated transcription"/>
    <property type="evidence" value="ECO:0007669"/>
    <property type="project" value="InterPro"/>
</dbReference>
<evidence type="ECO:0000313" key="6">
    <source>
        <dbReference type="Proteomes" id="UP000503509"/>
    </source>
</evidence>
<keyword evidence="4" id="KW-0804">Transcription</keyword>
<protein>
    <recommendedName>
        <fullName evidence="2">Late expression factor 11</fullName>
    </recommendedName>
</protein>
<keyword evidence="3" id="KW-0805">Transcription regulation</keyword>
<proteinExistence type="inferred from homology"/>
<evidence type="ECO:0000256" key="2">
    <source>
        <dbReference type="ARBA" id="ARBA00017118"/>
    </source>
</evidence>
<evidence type="ECO:0000256" key="4">
    <source>
        <dbReference type="ARBA" id="ARBA00023163"/>
    </source>
</evidence>
<dbReference type="GO" id="GO:0019058">
    <property type="term" value="P:viral life cycle"/>
    <property type="evidence" value="ECO:0007669"/>
    <property type="project" value="InterPro"/>
</dbReference>
<dbReference type="Pfam" id="PF06385">
    <property type="entry name" value="Baculo_LEF-11"/>
    <property type="match status" value="1"/>
</dbReference>
<evidence type="ECO:0000256" key="3">
    <source>
        <dbReference type="ARBA" id="ARBA00023015"/>
    </source>
</evidence>